<dbReference type="Pfam" id="PF01564">
    <property type="entry name" value="Spermine_synth"/>
    <property type="match status" value="1"/>
</dbReference>
<accession>A0ABN2RAY5</accession>
<dbReference type="InterPro" id="IPR030374">
    <property type="entry name" value="PABS"/>
</dbReference>
<evidence type="ECO:0000256" key="1">
    <source>
        <dbReference type="ARBA" id="ARBA00007867"/>
    </source>
</evidence>
<comment type="function">
    <text evidence="4">Catalyzes the irreversible transfer of a propylamine group from the amino donor S-adenosylmethioninamine (decarboxy-AdoMet) to putrescine (1,4-diaminobutane) to yield spermidine.</text>
</comment>
<feature type="binding site" evidence="4">
    <location>
        <position position="103"/>
    </location>
    <ligand>
        <name>S-methyl-5'-thioadenosine</name>
        <dbReference type="ChEBI" id="CHEBI:17509"/>
    </ligand>
</feature>
<dbReference type="SUPFAM" id="SSF53335">
    <property type="entry name" value="S-adenosyl-L-methionine-dependent methyltransferases"/>
    <property type="match status" value="1"/>
</dbReference>
<dbReference type="PROSITE" id="PS51006">
    <property type="entry name" value="PABS_2"/>
    <property type="match status" value="1"/>
</dbReference>
<dbReference type="CDD" id="cd02440">
    <property type="entry name" value="AdoMet_MTases"/>
    <property type="match status" value="1"/>
</dbReference>
<keyword evidence="8" id="KW-1185">Reference proteome</keyword>
<evidence type="ECO:0000256" key="4">
    <source>
        <dbReference type="HAMAP-Rule" id="MF_00198"/>
    </source>
</evidence>
<evidence type="ECO:0000313" key="7">
    <source>
        <dbReference type="EMBL" id="GAA1966005.1"/>
    </source>
</evidence>
<keyword evidence="2 4" id="KW-0808">Transferase</keyword>
<evidence type="ECO:0000256" key="5">
    <source>
        <dbReference type="PROSITE-ProRule" id="PRU00354"/>
    </source>
</evidence>
<comment type="similarity">
    <text evidence="1 4">Belongs to the spermidine/spermine synthase family.</text>
</comment>
<dbReference type="PANTHER" id="PTHR43317:SF11">
    <property type="entry name" value="POLYAMINE AMINOPROPYLTRANSFERASE 2"/>
    <property type="match status" value="1"/>
</dbReference>
<dbReference type="Gene3D" id="3.40.50.150">
    <property type="entry name" value="Vaccinia Virus protein VP39"/>
    <property type="match status" value="1"/>
</dbReference>
<evidence type="ECO:0000313" key="8">
    <source>
        <dbReference type="Proteomes" id="UP001501116"/>
    </source>
</evidence>
<sequence>MRTISEPVGAGLTRTWEIGEVLLETKTEYQDLLIARTAQGISLFCDGERQSTEASQLVYHEALMVPPLLLAEQVRRVLIIGSSEGVASQLAIAMGADEVDHVDIDREAVAACAEHLPYGYTPQELRAAEVAESGVRVHYLDGWQWVADAAARERSYDVVVVDLPDENDDPAAQHNRLYGSDFLAACTRLLSPGGVVSVQAGCPTLWRNETLAAAWKRFTSAFPAVVYYGSDEHEWAFLSARADTVDSPLETMLARLADAPVQPSTIDADALRGATVPPRSLRA</sequence>
<comment type="caution">
    <text evidence="4">Lacks conserved residue(s) required for the propagation of feature annotation.</text>
</comment>
<gene>
    <name evidence="4" type="primary">speE</name>
    <name evidence="7" type="ORF">GCM10009754_42930</name>
</gene>
<keyword evidence="3 4" id="KW-0620">Polyamine biosynthesis</keyword>
<evidence type="ECO:0000256" key="3">
    <source>
        <dbReference type="ARBA" id="ARBA00023115"/>
    </source>
</evidence>
<protein>
    <recommendedName>
        <fullName evidence="4">Polyamine aminopropyltransferase</fullName>
    </recommendedName>
    <alternativeName>
        <fullName evidence="4">Putrescine aminopropyltransferase</fullName>
        <shortName evidence="4">PAPT</shortName>
    </alternativeName>
    <alternativeName>
        <fullName evidence="4">Spermidine synthase</fullName>
        <shortName evidence="4">SPDS</shortName>
        <shortName evidence="4">SPDSY</shortName>
        <ecNumber evidence="4">2.5.1.16</ecNumber>
    </alternativeName>
</protein>
<comment type="subunit">
    <text evidence="4">Homodimer or homotetramer.</text>
</comment>
<keyword evidence="4" id="KW-0745">Spermidine biosynthesis</keyword>
<feature type="domain" description="PABS" evidence="6">
    <location>
        <begin position="1"/>
        <end position="259"/>
    </location>
</feature>
<feature type="binding site" evidence="4">
    <location>
        <position position="84"/>
    </location>
    <ligand>
        <name>spermidine</name>
        <dbReference type="ChEBI" id="CHEBI:57834"/>
    </ligand>
</feature>
<reference evidence="7 8" key="1">
    <citation type="journal article" date="2019" name="Int. J. Syst. Evol. Microbiol.">
        <title>The Global Catalogue of Microorganisms (GCM) 10K type strain sequencing project: providing services to taxonomists for standard genome sequencing and annotation.</title>
        <authorList>
            <consortium name="The Broad Institute Genomics Platform"/>
            <consortium name="The Broad Institute Genome Sequencing Center for Infectious Disease"/>
            <person name="Wu L."/>
            <person name="Ma J."/>
        </authorList>
    </citation>
    <scope>NUCLEOTIDE SEQUENCE [LARGE SCALE GENOMIC DNA]</scope>
    <source>
        <strain evidence="7 8">JCM 14545</strain>
    </source>
</reference>
<feature type="binding site" evidence="4">
    <location>
        <position position="30"/>
    </location>
    <ligand>
        <name>S-methyl-5'-thioadenosine</name>
        <dbReference type="ChEBI" id="CHEBI:17509"/>
    </ligand>
</feature>
<organism evidence="7 8">
    <name type="scientific">Amycolatopsis minnesotensis</name>
    <dbReference type="NCBI Taxonomy" id="337894"/>
    <lineage>
        <taxon>Bacteria</taxon>
        <taxon>Bacillati</taxon>
        <taxon>Actinomycetota</taxon>
        <taxon>Actinomycetes</taxon>
        <taxon>Pseudonocardiales</taxon>
        <taxon>Pseudonocardiaceae</taxon>
        <taxon>Amycolatopsis</taxon>
    </lineage>
</organism>
<dbReference type="InterPro" id="IPR029063">
    <property type="entry name" value="SAM-dependent_MTases_sf"/>
</dbReference>
<proteinExistence type="inferred from homology"/>
<feature type="binding site" evidence="4">
    <location>
        <position position="170"/>
    </location>
    <ligand>
        <name>S-methyl-5'-thioadenosine</name>
        <dbReference type="ChEBI" id="CHEBI:17509"/>
    </ligand>
</feature>
<comment type="catalytic activity">
    <reaction evidence="4">
        <text>S-adenosyl 3-(methylsulfanyl)propylamine + putrescine = S-methyl-5'-thioadenosine + spermidine + H(+)</text>
        <dbReference type="Rhea" id="RHEA:12721"/>
        <dbReference type="ChEBI" id="CHEBI:15378"/>
        <dbReference type="ChEBI" id="CHEBI:17509"/>
        <dbReference type="ChEBI" id="CHEBI:57443"/>
        <dbReference type="ChEBI" id="CHEBI:57834"/>
        <dbReference type="ChEBI" id="CHEBI:326268"/>
        <dbReference type="EC" id="2.5.1.16"/>
    </reaction>
</comment>
<dbReference type="EMBL" id="BAAANN010000016">
    <property type="protein sequence ID" value="GAA1966005.1"/>
    <property type="molecule type" value="Genomic_DNA"/>
</dbReference>
<dbReference type="InterPro" id="IPR001045">
    <property type="entry name" value="Spermi_synthase"/>
</dbReference>
<dbReference type="PANTHER" id="PTHR43317">
    <property type="entry name" value="THERMOSPERMINE SYNTHASE ACAULIS5"/>
    <property type="match status" value="1"/>
</dbReference>
<evidence type="ECO:0000256" key="2">
    <source>
        <dbReference type="ARBA" id="ARBA00022679"/>
    </source>
</evidence>
<evidence type="ECO:0000259" key="6">
    <source>
        <dbReference type="PROSITE" id="PS51006"/>
    </source>
</evidence>
<dbReference type="EC" id="2.5.1.16" evidence="4"/>
<name>A0ABN2RAY5_9PSEU</name>
<dbReference type="Proteomes" id="UP001501116">
    <property type="component" value="Unassembled WGS sequence"/>
</dbReference>
<comment type="pathway">
    <text evidence="4">Amine and polyamine biosynthesis; spermidine biosynthesis; spermidine from putrescine: step 1/1.</text>
</comment>
<feature type="binding site" evidence="4">
    <location>
        <begin position="141"/>
        <end position="142"/>
    </location>
    <ligand>
        <name>S-methyl-5'-thioadenosine</name>
        <dbReference type="ChEBI" id="CHEBI:17509"/>
    </ligand>
</feature>
<feature type="active site" description="Proton acceptor" evidence="4 5">
    <location>
        <position position="162"/>
    </location>
</feature>
<dbReference type="RefSeq" id="WP_344421430.1">
    <property type="nucleotide sequence ID" value="NZ_BAAANN010000016.1"/>
</dbReference>
<feature type="binding site" evidence="4">
    <location>
        <position position="60"/>
    </location>
    <ligand>
        <name>spermidine</name>
        <dbReference type="ChEBI" id="CHEBI:57834"/>
    </ligand>
</feature>
<dbReference type="HAMAP" id="MF_00198">
    <property type="entry name" value="Spermidine_synth"/>
    <property type="match status" value="1"/>
</dbReference>
<comment type="caution">
    <text evidence="7">The sequence shown here is derived from an EMBL/GenBank/DDBJ whole genome shotgun (WGS) entry which is preliminary data.</text>
</comment>